<dbReference type="AlphaFoldDB" id="A0A1T5FGG3"/>
<dbReference type="InterPro" id="IPR000834">
    <property type="entry name" value="Peptidase_M14"/>
</dbReference>
<evidence type="ECO:0000256" key="7">
    <source>
        <dbReference type="ARBA" id="ARBA00023049"/>
    </source>
</evidence>
<comment type="cofactor">
    <cofactor evidence="1">
        <name>Zn(2+)</name>
        <dbReference type="ChEBI" id="CHEBI:29105"/>
    </cofactor>
</comment>
<dbReference type="GO" id="GO:0005615">
    <property type="term" value="C:extracellular space"/>
    <property type="evidence" value="ECO:0007669"/>
    <property type="project" value="TreeGrafter"/>
</dbReference>
<evidence type="ECO:0000256" key="4">
    <source>
        <dbReference type="ARBA" id="ARBA00022723"/>
    </source>
</evidence>
<dbReference type="OrthoDB" id="9758209at2"/>
<keyword evidence="7" id="KW-0482">Metalloprotease</keyword>
<keyword evidence="6" id="KW-0862">Zinc</keyword>
<evidence type="ECO:0000259" key="11">
    <source>
        <dbReference type="PROSITE" id="PS52035"/>
    </source>
</evidence>
<feature type="active site" description="Proton donor/acceptor" evidence="8">
    <location>
        <position position="322"/>
    </location>
</feature>
<evidence type="ECO:0000256" key="10">
    <source>
        <dbReference type="SAM" id="SignalP"/>
    </source>
</evidence>
<dbReference type="SUPFAM" id="SSF53187">
    <property type="entry name" value="Zn-dependent exopeptidases"/>
    <property type="match status" value="1"/>
</dbReference>
<evidence type="ECO:0000256" key="9">
    <source>
        <dbReference type="SAM" id="MobiDB-lite"/>
    </source>
</evidence>
<dbReference type="PANTHER" id="PTHR11705">
    <property type="entry name" value="PROTEASE FAMILY M14 CARBOXYPEPTIDASE A,B"/>
    <property type="match status" value="1"/>
</dbReference>
<keyword evidence="4" id="KW-0479">Metal-binding</keyword>
<evidence type="ECO:0000313" key="12">
    <source>
        <dbReference type="EMBL" id="SKB95206.1"/>
    </source>
</evidence>
<feature type="domain" description="Peptidase M14" evidence="11">
    <location>
        <begin position="35"/>
        <end position="350"/>
    </location>
</feature>
<gene>
    <name evidence="12" type="ORF">SAMN05660293_03177</name>
</gene>
<proteinExistence type="inferred from homology"/>
<keyword evidence="12" id="KW-0121">Carboxypeptidase</keyword>
<dbReference type="GO" id="GO:0004181">
    <property type="term" value="F:metallocarboxypeptidase activity"/>
    <property type="evidence" value="ECO:0007669"/>
    <property type="project" value="InterPro"/>
</dbReference>
<dbReference type="InterPro" id="IPR029062">
    <property type="entry name" value="Class_I_gatase-like"/>
</dbReference>
<dbReference type="Proteomes" id="UP000190897">
    <property type="component" value="Unassembled WGS sequence"/>
</dbReference>
<evidence type="ECO:0000313" key="13">
    <source>
        <dbReference type="Proteomes" id="UP000190897"/>
    </source>
</evidence>
<dbReference type="PANTHER" id="PTHR11705:SF143">
    <property type="entry name" value="SLL0236 PROTEIN"/>
    <property type="match status" value="1"/>
</dbReference>
<accession>A0A1T5FGG3</accession>
<keyword evidence="10" id="KW-0732">Signal</keyword>
<comment type="similarity">
    <text evidence="2 8">Belongs to the peptidase M14 family.</text>
</comment>
<feature type="region of interest" description="Disordered" evidence="9">
    <location>
        <begin position="708"/>
        <end position="727"/>
    </location>
</feature>
<evidence type="ECO:0000256" key="1">
    <source>
        <dbReference type="ARBA" id="ARBA00001947"/>
    </source>
</evidence>
<dbReference type="InterPro" id="IPR057246">
    <property type="entry name" value="CARBOXYPEPT_ZN_1"/>
</dbReference>
<dbReference type="Gene3D" id="3.40.50.880">
    <property type="match status" value="1"/>
</dbReference>
<dbReference type="SMART" id="SM00631">
    <property type="entry name" value="Zn_pept"/>
    <property type="match status" value="1"/>
</dbReference>
<feature type="compositionally biased region" description="Basic and acidic residues" evidence="9">
    <location>
        <begin position="708"/>
        <end position="720"/>
    </location>
</feature>
<name>A0A1T5FGG3_9BACT</name>
<keyword evidence="3" id="KW-0645">Protease</keyword>
<dbReference type="GO" id="GO:0006508">
    <property type="term" value="P:proteolysis"/>
    <property type="evidence" value="ECO:0007669"/>
    <property type="project" value="UniProtKB-KW"/>
</dbReference>
<sequence>MLKRFCWSLLLLFSQFAVAQNKTPDEFLGFPLGSKFAFHHQIVDYIKLLQSQNTDRVKLVQYGSSNEGRPLMVAFISSAENIANLEKIRTNHLKSIKLLDGKPDAATPPIVWMSYNVHGNESVSANTSMKVIYELLNKQNALTQDFLKNMVVMIDPCINPDGYDRYSQWYNRVQNATPDVTPFGLEHDEPWPGGRFNHYLFDLNRDWAWQTQKETKERIVLYNQWMPHFHADFHEMGHTRSYYFPPAARPFHKDVTAWQRQFNDLIGEYCRKYFDKNNWAYFTRYNYDLFYPSYGDTWPTVNGAIGVTYEQGGGGRAGLGIERKDEHDTLTLASRISHHYATSLATLEAVLSQKERIVSEMIKFHEDAVNAPAGSFKTYIVKAKGNEERIRSFGEWMTRQGFVYGIAGKTASTKGTELTTLNEQSFKIENNDLLISAYQPKSNLLRILFEPKPVLEDSVTYDVTSWGLAYLYGLKAYGLKEKLVPATYQAEKIENPIPATSPYAYLAQWSEVEHAAFLADLLKNGILVKSSNVPFDINKATYEAGTLIIPKKGNENLAFDKLVTSIATKHFVKLTPVQTGYVSNGADFGSDYIVSLKAPKVVAVTGDGISPTAIGAIWHYFEQQIGYPVTLVNGSRLSTLPWNEIDVLILPDGKYSDIINDKHLEALQNWIRNGGKLIAMERATDAFVGKQGFNLTKKFTDKKKDSDTFKKYGDQEREDAGDTSPGSMFQVTMDTTHPLSFGCGKEYFTLVRDAYEMDYLKDGWNVGYLTETGYKAGFVGNKMTGKLKNTLVMGVQDMGRGHVVYLLDDPVFRSMLYNGKILFSNAVFR</sequence>
<evidence type="ECO:0000256" key="3">
    <source>
        <dbReference type="ARBA" id="ARBA00022670"/>
    </source>
</evidence>
<evidence type="ECO:0000256" key="5">
    <source>
        <dbReference type="ARBA" id="ARBA00022801"/>
    </source>
</evidence>
<dbReference type="SUPFAM" id="SSF52317">
    <property type="entry name" value="Class I glutamine amidotransferase-like"/>
    <property type="match status" value="1"/>
</dbReference>
<feature type="chain" id="PRO_5012007244" evidence="10">
    <location>
        <begin position="20"/>
        <end position="829"/>
    </location>
</feature>
<feature type="signal peptide" evidence="10">
    <location>
        <begin position="1"/>
        <end position="19"/>
    </location>
</feature>
<evidence type="ECO:0000256" key="6">
    <source>
        <dbReference type="ARBA" id="ARBA00022833"/>
    </source>
</evidence>
<dbReference type="EMBL" id="FUZA01000003">
    <property type="protein sequence ID" value="SKB95206.1"/>
    <property type="molecule type" value="Genomic_DNA"/>
</dbReference>
<keyword evidence="5" id="KW-0378">Hydrolase</keyword>
<dbReference type="GO" id="GO:0008270">
    <property type="term" value="F:zinc ion binding"/>
    <property type="evidence" value="ECO:0007669"/>
    <property type="project" value="InterPro"/>
</dbReference>
<protein>
    <submittedName>
        <fullName evidence="12">Zinc carboxypeptidase</fullName>
    </submittedName>
</protein>
<dbReference type="STRING" id="651661.SAMN05660293_03177"/>
<reference evidence="13" key="1">
    <citation type="submission" date="2017-02" db="EMBL/GenBank/DDBJ databases">
        <authorList>
            <person name="Varghese N."/>
            <person name="Submissions S."/>
        </authorList>
    </citation>
    <scope>NUCLEOTIDE SEQUENCE [LARGE SCALE GENOMIC DNA]</scope>
    <source>
        <strain evidence="13">DSM 22270</strain>
    </source>
</reference>
<keyword evidence="13" id="KW-1185">Reference proteome</keyword>
<dbReference type="PROSITE" id="PS52035">
    <property type="entry name" value="PEPTIDASE_M14"/>
    <property type="match status" value="1"/>
</dbReference>
<evidence type="ECO:0000256" key="8">
    <source>
        <dbReference type="PROSITE-ProRule" id="PRU01379"/>
    </source>
</evidence>
<organism evidence="12 13">
    <name type="scientific">Dyadobacter psychrophilus</name>
    <dbReference type="NCBI Taxonomy" id="651661"/>
    <lineage>
        <taxon>Bacteria</taxon>
        <taxon>Pseudomonadati</taxon>
        <taxon>Bacteroidota</taxon>
        <taxon>Cytophagia</taxon>
        <taxon>Cytophagales</taxon>
        <taxon>Spirosomataceae</taxon>
        <taxon>Dyadobacter</taxon>
    </lineage>
</organism>
<dbReference type="Gene3D" id="3.40.630.10">
    <property type="entry name" value="Zn peptidases"/>
    <property type="match status" value="1"/>
</dbReference>
<dbReference type="RefSeq" id="WP_082215687.1">
    <property type="nucleotide sequence ID" value="NZ_FUZA01000003.1"/>
</dbReference>
<dbReference type="Pfam" id="PF00246">
    <property type="entry name" value="Peptidase_M14"/>
    <property type="match status" value="1"/>
</dbReference>
<evidence type="ECO:0000256" key="2">
    <source>
        <dbReference type="ARBA" id="ARBA00005988"/>
    </source>
</evidence>
<dbReference type="PROSITE" id="PS00132">
    <property type="entry name" value="CARBOXYPEPT_ZN_1"/>
    <property type="match status" value="1"/>
</dbReference>